<sequence>MINGFPLSFSDNSRIETLFSIEFQNFHNSLRFLSLLRTKQKLRFRAKNPFLQGNLLVLA</sequence>
<evidence type="ECO:0000313" key="1">
    <source>
        <dbReference type="EMBL" id="ODV85250.1"/>
    </source>
</evidence>
<reference evidence="2" key="1">
    <citation type="submission" date="2016-04" db="EMBL/GenBank/DDBJ databases">
        <title>Comparative genomics of biotechnologically important yeasts.</title>
        <authorList>
            <consortium name="DOE Joint Genome Institute"/>
            <person name="Riley R."/>
            <person name="Haridas S."/>
            <person name="Wolfe K.H."/>
            <person name="Lopes M.R."/>
            <person name="Hittinger C.T."/>
            <person name="Goker M."/>
            <person name="Salamov A."/>
            <person name="Wisecaver J."/>
            <person name="Long T.M."/>
            <person name="Aerts A.L."/>
            <person name="Barry K."/>
            <person name="Choi C."/>
            <person name="Clum A."/>
            <person name="Coughlan A.Y."/>
            <person name="Deshpande S."/>
            <person name="Douglass A.P."/>
            <person name="Hanson S.J."/>
            <person name="Klenk H.-P."/>
            <person name="Labutti K."/>
            <person name="Lapidus A."/>
            <person name="Lindquist E."/>
            <person name="Lipzen A."/>
            <person name="Meier-Kolthoff J.P."/>
            <person name="Ohm R.A."/>
            <person name="Otillar R.P."/>
            <person name="Pangilinan J."/>
            <person name="Peng Y."/>
            <person name="Rokas A."/>
            <person name="Rosa C.A."/>
            <person name="Scheuner C."/>
            <person name="Sibirny A.A."/>
            <person name="Slot J.C."/>
            <person name="Stielow J.B."/>
            <person name="Sun H."/>
            <person name="Kurtzman C.P."/>
            <person name="Blackwell M."/>
            <person name="Grigoriev I.V."/>
            <person name="Jeffries T.W."/>
        </authorList>
    </citation>
    <scope>NUCLEOTIDE SEQUENCE [LARGE SCALE GENOMIC DNA]</scope>
    <source>
        <strain evidence="2">NRRL YB-2248</strain>
    </source>
</reference>
<accession>A0A1E4T0J7</accession>
<organism evidence="1 2">
    <name type="scientific">[Candida] arabinofermentans NRRL YB-2248</name>
    <dbReference type="NCBI Taxonomy" id="983967"/>
    <lineage>
        <taxon>Eukaryota</taxon>
        <taxon>Fungi</taxon>
        <taxon>Dikarya</taxon>
        <taxon>Ascomycota</taxon>
        <taxon>Saccharomycotina</taxon>
        <taxon>Pichiomycetes</taxon>
        <taxon>Pichiales</taxon>
        <taxon>Pichiaceae</taxon>
        <taxon>Ogataea</taxon>
        <taxon>Ogataea/Candida clade</taxon>
    </lineage>
</organism>
<gene>
    <name evidence="1" type="ORF">CANARDRAFT_28522</name>
</gene>
<evidence type="ECO:0000313" key="2">
    <source>
        <dbReference type="Proteomes" id="UP000094801"/>
    </source>
</evidence>
<keyword evidence="2" id="KW-1185">Reference proteome</keyword>
<name>A0A1E4T0J7_9ASCO</name>
<proteinExistence type="predicted"/>
<dbReference type="EMBL" id="KV453853">
    <property type="protein sequence ID" value="ODV85250.1"/>
    <property type="molecule type" value="Genomic_DNA"/>
</dbReference>
<dbReference type="AlphaFoldDB" id="A0A1E4T0J7"/>
<dbReference type="Proteomes" id="UP000094801">
    <property type="component" value="Unassembled WGS sequence"/>
</dbReference>
<protein>
    <submittedName>
        <fullName evidence="1">Uncharacterized protein</fullName>
    </submittedName>
</protein>